<dbReference type="CDD" id="cd02968">
    <property type="entry name" value="SCO"/>
    <property type="match status" value="1"/>
</dbReference>
<comment type="similarity">
    <text evidence="1">Belongs to the SCO1/2 family.</text>
</comment>
<dbReference type="Gene3D" id="3.40.30.10">
    <property type="entry name" value="Glutaredoxin"/>
    <property type="match status" value="1"/>
</dbReference>
<proteinExistence type="inferred from homology"/>
<dbReference type="Pfam" id="PF02630">
    <property type="entry name" value="SCO1-SenC"/>
    <property type="match status" value="1"/>
</dbReference>
<gene>
    <name evidence="2" type="ORF">KAK11_11435</name>
</gene>
<dbReference type="PANTHER" id="PTHR12151:SF25">
    <property type="entry name" value="LINALOOL DEHYDRATASE_ISOMERASE DOMAIN-CONTAINING PROTEIN"/>
    <property type="match status" value="1"/>
</dbReference>
<sequence>MLLAVCGGLWAHGAAAKEPANTGMSSAWRQLKPSKAVEPRFQANSFGLPLAPNSLIRQDGKPMDLARFQGKPVLLNFAFTDCSTICTPTTLHLAKVRQDALAAGIALELVTITVNPLGDTPERLKAFAQARQADHSNWHWLTGQAELVFQVIDHYGALVGKRRKPDDHRTSIYLINRNGEVFNDFPVGDFDHERMQRELRGMSNTTY</sequence>
<dbReference type="InterPro" id="IPR036249">
    <property type="entry name" value="Thioredoxin-like_sf"/>
</dbReference>
<comment type="caution">
    <text evidence="2">The sequence shown here is derived from an EMBL/GenBank/DDBJ whole genome shotgun (WGS) entry which is preliminary data.</text>
</comment>
<name>A0ABS5DXR5_9BURK</name>
<dbReference type="Proteomes" id="UP000672097">
    <property type="component" value="Unassembled WGS sequence"/>
</dbReference>
<organism evidence="2 3">
    <name type="scientific">Ideonella paludis</name>
    <dbReference type="NCBI Taxonomy" id="1233411"/>
    <lineage>
        <taxon>Bacteria</taxon>
        <taxon>Pseudomonadati</taxon>
        <taxon>Pseudomonadota</taxon>
        <taxon>Betaproteobacteria</taxon>
        <taxon>Burkholderiales</taxon>
        <taxon>Sphaerotilaceae</taxon>
        <taxon>Ideonella</taxon>
    </lineage>
</organism>
<dbReference type="InterPro" id="IPR003782">
    <property type="entry name" value="SCO1/SenC"/>
</dbReference>
<protein>
    <submittedName>
        <fullName evidence="2">SCO family protein</fullName>
    </submittedName>
</protein>
<evidence type="ECO:0000313" key="2">
    <source>
        <dbReference type="EMBL" id="MBQ0935940.1"/>
    </source>
</evidence>
<evidence type="ECO:0000256" key="1">
    <source>
        <dbReference type="ARBA" id="ARBA00010996"/>
    </source>
</evidence>
<dbReference type="PANTHER" id="PTHR12151">
    <property type="entry name" value="ELECTRON TRANSPORT PROTIN SCO1/SENC FAMILY MEMBER"/>
    <property type="match status" value="1"/>
</dbReference>
<dbReference type="RefSeq" id="WP_210809258.1">
    <property type="nucleotide sequence ID" value="NZ_JAGQDG010000004.1"/>
</dbReference>
<dbReference type="SUPFAM" id="SSF52833">
    <property type="entry name" value="Thioredoxin-like"/>
    <property type="match status" value="1"/>
</dbReference>
<evidence type="ECO:0000313" key="3">
    <source>
        <dbReference type="Proteomes" id="UP000672097"/>
    </source>
</evidence>
<keyword evidence="3" id="KW-1185">Reference proteome</keyword>
<dbReference type="EMBL" id="JAGQDG010000004">
    <property type="protein sequence ID" value="MBQ0935940.1"/>
    <property type="molecule type" value="Genomic_DNA"/>
</dbReference>
<reference evidence="2 3" key="1">
    <citation type="submission" date="2021-04" db="EMBL/GenBank/DDBJ databases">
        <title>The genome sequence of type strain Ideonella paludis KCTC 32238.</title>
        <authorList>
            <person name="Liu Y."/>
        </authorList>
    </citation>
    <scope>NUCLEOTIDE SEQUENCE [LARGE SCALE GENOMIC DNA]</scope>
    <source>
        <strain evidence="2 3">KCTC 32238</strain>
    </source>
</reference>
<accession>A0ABS5DXR5</accession>